<sequence length="121" mass="13883">MYYFPKDSGSSSVKPIYSFASERGPIYIDDSGAKFALCQSTDGIKCDYLFAEISVKKYCDSCITIYHELYVNLVLKEKMNAEILLNVLKEESVADENYIPSDVVRHTWPYYKIDGNKMADY</sequence>
<protein>
    <submittedName>
        <fullName evidence="1">Uncharacterized protein</fullName>
    </submittedName>
</protein>
<organism evidence="1 2">
    <name type="scientific">Hallerella succinigenes</name>
    <dbReference type="NCBI Taxonomy" id="1896222"/>
    <lineage>
        <taxon>Bacteria</taxon>
        <taxon>Pseudomonadati</taxon>
        <taxon>Fibrobacterota</taxon>
        <taxon>Fibrobacteria</taxon>
        <taxon>Fibrobacterales</taxon>
        <taxon>Fibrobacteraceae</taxon>
        <taxon>Hallerella</taxon>
    </lineage>
</organism>
<dbReference type="EMBL" id="PGEX01000001">
    <property type="protein sequence ID" value="PJJ40475.1"/>
    <property type="molecule type" value="Genomic_DNA"/>
</dbReference>
<evidence type="ECO:0000313" key="1">
    <source>
        <dbReference type="EMBL" id="PJJ40475.1"/>
    </source>
</evidence>
<dbReference type="AlphaFoldDB" id="A0A2M9A421"/>
<dbReference type="Proteomes" id="UP000231134">
    <property type="component" value="Unassembled WGS sequence"/>
</dbReference>
<proteinExistence type="predicted"/>
<dbReference type="OrthoDB" id="9804417at2"/>
<evidence type="ECO:0000313" key="2">
    <source>
        <dbReference type="Proteomes" id="UP000231134"/>
    </source>
</evidence>
<gene>
    <name evidence="1" type="ORF">BGX16_0401</name>
</gene>
<name>A0A2M9A421_9BACT</name>
<reference evidence="1 2" key="1">
    <citation type="submission" date="2017-11" db="EMBL/GenBank/DDBJ databases">
        <title>Animal gut microbial communities from fecal samples from Wisconsin, USA.</title>
        <authorList>
            <person name="Neumann A."/>
        </authorList>
    </citation>
    <scope>NUCLEOTIDE SEQUENCE [LARGE SCALE GENOMIC DNA]</scope>
    <source>
        <strain evidence="1 2">UWS3</strain>
    </source>
</reference>
<keyword evidence="2" id="KW-1185">Reference proteome</keyword>
<comment type="caution">
    <text evidence="1">The sequence shown here is derived from an EMBL/GenBank/DDBJ whole genome shotgun (WGS) entry which is preliminary data.</text>
</comment>
<dbReference type="RefSeq" id="WP_157797819.1">
    <property type="nucleotide sequence ID" value="NZ_PGEX01000001.1"/>
</dbReference>
<accession>A0A2M9A421</accession>